<evidence type="ECO:0000313" key="1">
    <source>
        <dbReference type="EMBL" id="KAH1168389.1"/>
    </source>
</evidence>
<dbReference type="EMBL" id="JAHDVG010000486">
    <property type="protein sequence ID" value="KAH1168389.1"/>
    <property type="molecule type" value="Genomic_DNA"/>
</dbReference>
<accession>A0A9D4ARY5</accession>
<organism evidence="1 2">
    <name type="scientific">Mauremys mutica</name>
    <name type="common">yellowpond turtle</name>
    <dbReference type="NCBI Taxonomy" id="74926"/>
    <lineage>
        <taxon>Eukaryota</taxon>
        <taxon>Metazoa</taxon>
        <taxon>Chordata</taxon>
        <taxon>Craniata</taxon>
        <taxon>Vertebrata</taxon>
        <taxon>Euteleostomi</taxon>
        <taxon>Archelosauria</taxon>
        <taxon>Testudinata</taxon>
        <taxon>Testudines</taxon>
        <taxon>Cryptodira</taxon>
        <taxon>Durocryptodira</taxon>
        <taxon>Testudinoidea</taxon>
        <taxon>Geoemydidae</taxon>
        <taxon>Geoemydinae</taxon>
        <taxon>Mauremys</taxon>
    </lineage>
</organism>
<dbReference type="Proteomes" id="UP000827986">
    <property type="component" value="Unassembled WGS sequence"/>
</dbReference>
<keyword evidence="2" id="KW-1185">Reference proteome</keyword>
<sequence>MHLLKWENKSIGLVQGLLNTALQYFLPWAQGSTDNVHKNNPVHTVVDRLSYHQLCQKVAKTRQLCCILMHPKHQEIKARHTGKWSIKTCNNPKSATVQMAGM</sequence>
<evidence type="ECO:0000313" key="2">
    <source>
        <dbReference type="Proteomes" id="UP000827986"/>
    </source>
</evidence>
<protein>
    <submittedName>
        <fullName evidence="1">Uncharacterized protein</fullName>
    </submittedName>
</protein>
<comment type="caution">
    <text evidence="1">The sequence shown here is derived from an EMBL/GenBank/DDBJ whole genome shotgun (WGS) entry which is preliminary data.</text>
</comment>
<proteinExistence type="predicted"/>
<name>A0A9D4ARY5_9SAUR</name>
<gene>
    <name evidence="1" type="ORF">KIL84_003872</name>
</gene>
<dbReference type="AlphaFoldDB" id="A0A9D4ARY5"/>
<reference evidence="1" key="1">
    <citation type="submission" date="2021-09" db="EMBL/GenBank/DDBJ databases">
        <title>The genome of Mauremys mutica provides insights into the evolution of semi-aquatic lifestyle.</title>
        <authorList>
            <person name="Gong S."/>
            <person name="Gao Y."/>
        </authorList>
    </citation>
    <scope>NUCLEOTIDE SEQUENCE</scope>
    <source>
        <strain evidence="1">MM-2020</strain>
        <tissue evidence="1">Muscle</tissue>
    </source>
</reference>